<feature type="region of interest" description="Disordered" evidence="1">
    <location>
        <begin position="79"/>
        <end position="129"/>
    </location>
</feature>
<accession>A0A653BG64</accession>
<evidence type="ECO:0000259" key="2">
    <source>
        <dbReference type="Pfam" id="PF01591"/>
    </source>
</evidence>
<dbReference type="InterPro" id="IPR013079">
    <property type="entry name" value="6Phosfructo_kin"/>
</dbReference>
<dbReference type="GO" id="GO:0003873">
    <property type="term" value="F:6-phosphofructo-2-kinase activity"/>
    <property type="evidence" value="ECO:0007669"/>
    <property type="project" value="InterPro"/>
</dbReference>
<dbReference type="InterPro" id="IPR027417">
    <property type="entry name" value="P-loop_NTPase"/>
</dbReference>
<dbReference type="EMBL" id="CAACVG010000553">
    <property type="protein sequence ID" value="VEN34284.1"/>
    <property type="molecule type" value="Genomic_DNA"/>
</dbReference>
<evidence type="ECO:0000313" key="3">
    <source>
        <dbReference type="EMBL" id="VEN34284.1"/>
    </source>
</evidence>
<reference evidence="3 4" key="1">
    <citation type="submission" date="2019-01" db="EMBL/GenBank/DDBJ databases">
        <authorList>
            <person name="Sayadi A."/>
        </authorList>
    </citation>
    <scope>NUCLEOTIDE SEQUENCE [LARGE SCALE GENOMIC DNA]</scope>
</reference>
<sequence>MSVIEMDAKTSEVADTEDCKGAMAVRRQPLRQFGPLLVAMVGLPGRGKSMLARRLSRYLNYTGDKTKAHQAVRFSRDVPCRQSARLARPPTVLQGSAGGSSRLDAPTRKQSGHLGRAERQQVPETGDLRPGVLSAWIQGDVHRMRLRRSGHAREKFQGDSSIQR</sequence>
<dbReference type="GO" id="GO:0005524">
    <property type="term" value="F:ATP binding"/>
    <property type="evidence" value="ECO:0007669"/>
    <property type="project" value="InterPro"/>
</dbReference>
<dbReference type="Proteomes" id="UP000410492">
    <property type="component" value="Unassembled WGS sequence"/>
</dbReference>
<feature type="domain" description="6-phosphofructo-2-kinase" evidence="2">
    <location>
        <begin position="33"/>
        <end position="81"/>
    </location>
</feature>
<name>A0A653BG64_CALMS</name>
<dbReference type="Pfam" id="PF01591">
    <property type="entry name" value="6PF2K"/>
    <property type="match status" value="1"/>
</dbReference>
<dbReference type="GO" id="GO:0006000">
    <property type="term" value="P:fructose metabolic process"/>
    <property type="evidence" value="ECO:0007669"/>
    <property type="project" value="InterPro"/>
</dbReference>
<proteinExistence type="predicted"/>
<evidence type="ECO:0000256" key="1">
    <source>
        <dbReference type="SAM" id="MobiDB-lite"/>
    </source>
</evidence>
<dbReference type="SUPFAM" id="SSF52540">
    <property type="entry name" value="P-loop containing nucleoside triphosphate hydrolases"/>
    <property type="match status" value="1"/>
</dbReference>
<evidence type="ECO:0000313" key="4">
    <source>
        <dbReference type="Proteomes" id="UP000410492"/>
    </source>
</evidence>
<dbReference type="AlphaFoldDB" id="A0A653BG64"/>
<gene>
    <name evidence="3" type="ORF">CALMAC_LOCUS526</name>
</gene>
<dbReference type="OrthoDB" id="267323at2759"/>
<organism evidence="3 4">
    <name type="scientific">Callosobruchus maculatus</name>
    <name type="common">Southern cowpea weevil</name>
    <name type="synonym">Pulse bruchid</name>
    <dbReference type="NCBI Taxonomy" id="64391"/>
    <lineage>
        <taxon>Eukaryota</taxon>
        <taxon>Metazoa</taxon>
        <taxon>Ecdysozoa</taxon>
        <taxon>Arthropoda</taxon>
        <taxon>Hexapoda</taxon>
        <taxon>Insecta</taxon>
        <taxon>Pterygota</taxon>
        <taxon>Neoptera</taxon>
        <taxon>Endopterygota</taxon>
        <taxon>Coleoptera</taxon>
        <taxon>Polyphaga</taxon>
        <taxon>Cucujiformia</taxon>
        <taxon>Chrysomeloidea</taxon>
        <taxon>Chrysomelidae</taxon>
        <taxon>Bruchinae</taxon>
        <taxon>Bruchini</taxon>
        <taxon>Callosobruchus</taxon>
    </lineage>
</organism>
<keyword evidence="4" id="KW-1185">Reference proteome</keyword>
<protein>
    <recommendedName>
        <fullName evidence="2">6-phosphofructo-2-kinase domain-containing protein</fullName>
    </recommendedName>
</protein>
<dbReference type="Gene3D" id="3.40.50.300">
    <property type="entry name" value="P-loop containing nucleotide triphosphate hydrolases"/>
    <property type="match status" value="1"/>
</dbReference>